<evidence type="ECO:0000313" key="3">
    <source>
        <dbReference type="Proteomes" id="UP000077266"/>
    </source>
</evidence>
<dbReference type="EMBL" id="KV425897">
    <property type="protein sequence ID" value="KZW01024.1"/>
    <property type="molecule type" value="Genomic_DNA"/>
</dbReference>
<evidence type="ECO:0000313" key="2">
    <source>
        <dbReference type="EMBL" id="KZW01024.1"/>
    </source>
</evidence>
<dbReference type="InParanoid" id="A0A165NP84"/>
<dbReference type="AlphaFoldDB" id="A0A165NP84"/>
<dbReference type="InterPro" id="IPR001810">
    <property type="entry name" value="F-box_dom"/>
</dbReference>
<protein>
    <recommendedName>
        <fullName evidence="1">F-box domain-containing protein</fullName>
    </recommendedName>
</protein>
<dbReference type="PROSITE" id="PS50181">
    <property type="entry name" value="FBOX"/>
    <property type="match status" value="1"/>
</dbReference>
<dbReference type="Proteomes" id="UP000077266">
    <property type="component" value="Unassembled WGS sequence"/>
</dbReference>
<name>A0A165NP84_EXIGL</name>
<organism evidence="2 3">
    <name type="scientific">Exidia glandulosa HHB12029</name>
    <dbReference type="NCBI Taxonomy" id="1314781"/>
    <lineage>
        <taxon>Eukaryota</taxon>
        <taxon>Fungi</taxon>
        <taxon>Dikarya</taxon>
        <taxon>Basidiomycota</taxon>
        <taxon>Agaricomycotina</taxon>
        <taxon>Agaricomycetes</taxon>
        <taxon>Auriculariales</taxon>
        <taxon>Exidiaceae</taxon>
        <taxon>Exidia</taxon>
    </lineage>
</organism>
<feature type="domain" description="F-box" evidence="1">
    <location>
        <begin position="1"/>
        <end position="45"/>
    </location>
</feature>
<reference evidence="2 3" key="1">
    <citation type="journal article" date="2016" name="Mol. Biol. Evol.">
        <title>Comparative Genomics of Early-Diverging Mushroom-Forming Fungi Provides Insights into the Origins of Lignocellulose Decay Capabilities.</title>
        <authorList>
            <person name="Nagy L.G."/>
            <person name="Riley R."/>
            <person name="Tritt A."/>
            <person name="Adam C."/>
            <person name="Daum C."/>
            <person name="Floudas D."/>
            <person name="Sun H."/>
            <person name="Yadav J.S."/>
            <person name="Pangilinan J."/>
            <person name="Larsson K.H."/>
            <person name="Matsuura K."/>
            <person name="Barry K."/>
            <person name="Labutti K."/>
            <person name="Kuo R."/>
            <person name="Ohm R.A."/>
            <person name="Bhattacharya S.S."/>
            <person name="Shirouzu T."/>
            <person name="Yoshinaga Y."/>
            <person name="Martin F.M."/>
            <person name="Grigoriev I.V."/>
            <person name="Hibbett D.S."/>
        </authorList>
    </citation>
    <scope>NUCLEOTIDE SEQUENCE [LARGE SCALE GENOMIC DNA]</scope>
    <source>
        <strain evidence="2 3">HHB12029</strain>
    </source>
</reference>
<evidence type="ECO:0000259" key="1">
    <source>
        <dbReference type="PROSITE" id="PS50181"/>
    </source>
</evidence>
<dbReference type="InterPro" id="IPR032675">
    <property type="entry name" value="LRR_dom_sf"/>
</dbReference>
<dbReference type="SMART" id="SM00256">
    <property type="entry name" value="FBOX"/>
    <property type="match status" value="1"/>
</dbReference>
<sequence>MDRVPDDVLRVILDEFCFSELVRIMRVSSRWHALIVDLPEYWRDIWLQLHRGTASSAIGLFLRRMRRSSTQRPIRVCFQSYSMAPPPAVVTAIAEHLHHTQTLSISVPMAFSAGILAFFTRPAPMLEELAITLELGREEEALPTLSLPLFACHAPLLRTVSLTNVLCPAEGYPLFAQVERADMAYRTSEPAVVMPNPTAVFPAARRMTLEANDIWTDDSIYDPASWRNVEILELSGRALWGRLRLALEAIPHIAFIRWNPGCVAMALDHIRQRLELQLELSYEPCVTMLTTHIKGLNGSRTLARSFIRTARDWLETPEPSYWPSGSSVPLTEDWPNSLFKHGPLIARIVTLRISSEIFLEALLQLFDPLPVLETLILEDFVDFPRSPSTLPCPNLRALVLVGSPELCRPTQEEVDEFIRVCLITGRLPLRVESRNFTIDPSDWRGADPSFIVIANEAAGAEQ</sequence>
<proteinExistence type="predicted"/>
<dbReference type="Gene3D" id="3.80.10.10">
    <property type="entry name" value="Ribonuclease Inhibitor"/>
    <property type="match status" value="1"/>
</dbReference>
<dbReference type="OrthoDB" id="3181259at2759"/>
<keyword evidence="3" id="KW-1185">Reference proteome</keyword>
<accession>A0A165NP84</accession>
<dbReference type="SUPFAM" id="SSF81383">
    <property type="entry name" value="F-box domain"/>
    <property type="match status" value="1"/>
</dbReference>
<dbReference type="Pfam" id="PF00646">
    <property type="entry name" value="F-box"/>
    <property type="match status" value="1"/>
</dbReference>
<gene>
    <name evidence="2" type="ORF">EXIGLDRAFT_694386</name>
</gene>
<dbReference type="InterPro" id="IPR036047">
    <property type="entry name" value="F-box-like_dom_sf"/>
</dbReference>